<name>A0AAE6UJW7_9PSED</name>
<dbReference type="AlphaFoldDB" id="A0AAE6UJW7"/>
<accession>A0AAE6UJW7</accession>
<dbReference type="InterPro" id="IPR035900">
    <property type="entry name" value="Colicin_E_sf"/>
</dbReference>
<dbReference type="GO" id="GO:0030153">
    <property type="term" value="P:bacteriocin immunity"/>
    <property type="evidence" value="ECO:0007669"/>
    <property type="project" value="UniProtKB-KW"/>
</dbReference>
<sequence length="94" mass="10955">MIMKEKIEDYTEEEFLDFLREFSPERNKLEGKEYGAYVDVLLQHFIKVTEHPAQSDVIFFPEEGQEDSPEGVLKVIKEWRVQNGKPGFKTSATS</sequence>
<proteinExistence type="inferred from homology"/>
<keyword evidence="2" id="KW-0079">Bacteriocin immunity</keyword>
<protein>
    <submittedName>
        <fullName evidence="3">Bacteriocin immunity protein</fullName>
    </submittedName>
</protein>
<comment type="similarity">
    <text evidence="1">Belongs to the colicins ColE2/ColE8/ColE9 and pyocins S1/S2 family.</text>
</comment>
<evidence type="ECO:0000256" key="1">
    <source>
        <dbReference type="ARBA" id="ARBA00009346"/>
    </source>
</evidence>
<dbReference type="Proteomes" id="UP000423413">
    <property type="component" value="Chromosome"/>
</dbReference>
<evidence type="ECO:0000313" key="3">
    <source>
        <dbReference type="EMBL" id="QGT79885.1"/>
    </source>
</evidence>
<dbReference type="PRINTS" id="PR01299">
    <property type="entry name" value="PYOCIN"/>
</dbReference>
<evidence type="ECO:0000256" key="2">
    <source>
        <dbReference type="ARBA" id="ARBA00023025"/>
    </source>
</evidence>
<dbReference type="SUPFAM" id="SSF47345">
    <property type="entry name" value="Colicin E immunity proteins"/>
    <property type="match status" value="1"/>
</dbReference>
<reference evidence="3 4" key="1">
    <citation type="submission" date="2019-11" db="EMBL/GenBank/DDBJ databases">
        <title>Complete genome sequence of Pseudomonas syringae pv. coronafaciens isolate B19001 originated in imported oat cereal.</title>
        <authorList>
            <person name="Kim S.M."/>
            <person name="Lee B.C."/>
            <person name="Seo S.J."/>
            <person name="Lee J.E."/>
            <person name="Choi N.J."/>
            <person name="Park J.H."/>
        </authorList>
    </citation>
    <scope>NUCLEOTIDE SEQUENCE [LARGE SCALE GENOMIC DNA]</scope>
    <source>
        <strain evidence="3 4">B19001</strain>
    </source>
</reference>
<dbReference type="InterPro" id="IPR000290">
    <property type="entry name" value="Colicin_pyocin"/>
</dbReference>
<organism evidence="3 4">
    <name type="scientific">Pseudomonas coronafaciens pv. coronafaciens</name>
    <dbReference type="NCBI Taxonomy" id="235275"/>
    <lineage>
        <taxon>Bacteria</taxon>
        <taxon>Pseudomonadati</taxon>
        <taxon>Pseudomonadota</taxon>
        <taxon>Gammaproteobacteria</taxon>
        <taxon>Pseudomonadales</taxon>
        <taxon>Pseudomonadaceae</taxon>
        <taxon>Pseudomonas</taxon>
        <taxon>Pseudomonas coronafaciens</taxon>
    </lineage>
</organism>
<dbReference type="Pfam" id="PF01320">
    <property type="entry name" value="Colicin_Pyocin"/>
    <property type="match status" value="1"/>
</dbReference>
<dbReference type="GO" id="GO:0015643">
    <property type="term" value="F:toxic substance binding"/>
    <property type="evidence" value="ECO:0007669"/>
    <property type="project" value="InterPro"/>
</dbReference>
<dbReference type="RefSeq" id="WP_122355435.1">
    <property type="nucleotide sequence ID" value="NZ_CP046441.1"/>
</dbReference>
<gene>
    <name evidence="3" type="ORF">GMO17_01195</name>
</gene>
<dbReference type="CDD" id="cd16363">
    <property type="entry name" value="Col_Im_like"/>
    <property type="match status" value="1"/>
</dbReference>
<dbReference type="EMBL" id="CP046441">
    <property type="protein sequence ID" value="QGT79885.1"/>
    <property type="molecule type" value="Genomic_DNA"/>
</dbReference>
<dbReference type="Gene3D" id="1.10.1200.20">
    <property type="entry name" value="Colicin E immunity protein"/>
    <property type="match status" value="1"/>
</dbReference>
<evidence type="ECO:0000313" key="4">
    <source>
        <dbReference type="Proteomes" id="UP000423413"/>
    </source>
</evidence>